<gene>
    <name evidence="5" type="primary">allA_2</name>
    <name evidence="5" type="ORF">LKMONMHP_4080</name>
</gene>
<organism evidence="5 6">
    <name type="scientific">Methylobacterium organophilum</name>
    <dbReference type="NCBI Taxonomy" id="410"/>
    <lineage>
        <taxon>Bacteria</taxon>
        <taxon>Pseudomonadati</taxon>
        <taxon>Pseudomonadota</taxon>
        <taxon>Alphaproteobacteria</taxon>
        <taxon>Hyphomicrobiales</taxon>
        <taxon>Methylobacteriaceae</taxon>
        <taxon>Methylobacterium</taxon>
    </lineage>
</organism>
<evidence type="ECO:0000256" key="1">
    <source>
        <dbReference type="ARBA" id="ARBA00011738"/>
    </source>
</evidence>
<dbReference type="Gene3D" id="2.60.120.480">
    <property type="entry name" value="Ureidoglycolate hydrolase"/>
    <property type="match status" value="1"/>
</dbReference>
<keyword evidence="6" id="KW-1185">Reference proteome</keyword>
<evidence type="ECO:0000256" key="3">
    <source>
        <dbReference type="ARBA" id="ARBA00023239"/>
    </source>
</evidence>
<name>A0ABQ4TDQ4_METOR</name>
<dbReference type="InterPro" id="IPR007247">
    <property type="entry name" value="Ureidogly_lyase"/>
</dbReference>
<reference evidence="5" key="1">
    <citation type="journal article" date="2021" name="Front. Microbiol.">
        <title>Comprehensive Comparative Genomics and Phenotyping of Methylobacterium Species.</title>
        <authorList>
            <person name="Alessa O."/>
            <person name="Ogura Y."/>
            <person name="Fujitani Y."/>
            <person name="Takami H."/>
            <person name="Hayashi T."/>
            <person name="Sahin N."/>
            <person name="Tani A."/>
        </authorList>
    </citation>
    <scope>NUCLEOTIDE SEQUENCE</scope>
    <source>
        <strain evidence="5">NBRC 15689</strain>
    </source>
</reference>
<evidence type="ECO:0000256" key="2">
    <source>
        <dbReference type="ARBA" id="ARBA00022631"/>
    </source>
</evidence>
<dbReference type="PANTHER" id="PTHR35721:SF1">
    <property type="entry name" value="UREIDOGLYCOLATE HYDROLASE"/>
    <property type="match status" value="1"/>
</dbReference>
<dbReference type="InterPro" id="IPR011051">
    <property type="entry name" value="RmlC_Cupin_sf"/>
</dbReference>
<dbReference type="Proteomes" id="UP001055156">
    <property type="component" value="Unassembled WGS sequence"/>
</dbReference>
<evidence type="ECO:0000256" key="4">
    <source>
        <dbReference type="ARBA" id="ARBA00047684"/>
    </source>
</evidence>
<proteinExistence type="predicted"/>
<comment type="subunit">
    <text evidence="1">Homodimer.</text>
</comment>
<protein>
    <submittedName>
        <fullName evidence="5">Ureidoglycolate lyase</fullName>
    </submittedName>
</protein>
<reference evidence="5" key="2">
    <citation type="submission" date="2021-08" db="EMBL/GenBank/DDBJ databases">
        <authorList>
            <person name="Tani A."/>
            <person name="Ola A."/>
            <person name="Ogura Y."/>
            <person name="Katsura K."/>
            <person name="Hayashi T."/>
        </authorList>
    </citation>
    <scope>NUCLEOTIDE SEQUENCE</scope>
    <source>
        <strain evidence="5">NBRC 15689</strain>
    </source>
</reference>
<dbReference type="RefSeq" id="WP_238313466.1">
    <property type="nucleotide sequence ID" value="NZ_BPQV01000014.1"/>
</dbReference>
<keyword evidence="3 5" id="KW-0456">Lyase</keyword>
<dbReference type="Pfam" id="PF04115">
    <property type="entry name" value="Ureidogly_lyase"/>
    <property type="match status" value="1"/>
</dbReference>
<accession>A0ABQ4TDQ4</accession>
<evidence type="ECO:0000313" key="6">
    <source>
        <dbReference type="Proteomes" id="UP001055156"/>
    </source>
</evidence>
<dbReference type="InterPro" id="IPR024060">
    <property type="entry name" value="Ureidoglycolate_lyase_dom_sf"/>
</dbReference>
<dbReference type="SUPFAM" id="SSF51182">
    <property type="entry name" value="RmlC-like cupins"/>
    <property type="match status" value="1"/>
</dbReference>
<dbReference type="GO" id="GO:0016829">
    <property type="term" value="F:lyase activity"/>
    <property type="evidence" value="ECO:0007669"/>
    <property type="project" value="UniProtKB-KW"/>
</dbReference>
<comment type="caution">
    <text evidence="5">The sequence shown here is derived from an EMBL/GenBank/DDBJ whole genome shotgun (WGS) entry which is preliminary data.</text>
</comment>
<evidence type="ECO:0000313" key="5">
    <source>
        <dbReference type="EMBL" id="GJE29201.1"/>
    </source>
</evidence>
<dbReference type="PANTHER" id="PTHR35721">
    <property type="entry name" value="UREIDOGLYCOLATE HYDROLASE"/>
    <property type="match status" value="1"/>
</dbReference>
<keyword evidence="2" id="KW-0659">Purine metabolism</keyword>
<dbReference type="EMBL" id="BPQV01000014">
    <property type="protein sequence ID" value="GJE29201.1"/>
    <property type="molecule type" value="Genomic_DNA"/>
</dbReference>
<comment type="catalytic activity">
    <reaction evidence="4">
        <text>(S)-ureidoglycolate = urea + glyoxylate</text>
        <dbReference type="Rhea" id="RHEA:11304"/>
        <dbReference type="ChEBI" id="CHEBI:16199"/>
        <dbReference type="ChEBI" id="CHEBI:36655"/>
        <dbReference type="ChEBI" id="CHEBI:57296"/>
        <dbReference type="EC" id="4.3.2.3"/>
    </reaction>
</comment>
<sequence length="171" mass="18338">MSTPETAPEAVAETRAVPIHALTPEAFAPFGTVVVPMEDGVPFGPQDAQLDFSAGTPRFYAMRLPARGLTIHRITRHKAVTQTLASVGGKTWYLGVAAPGEAEAPTLESIKVFRIPGDAAVALYKGTWHAGPLFEGEEQSFFNLELADTNVVDHDTCNLIKRYGCALMPTA</sequence>